<gene>
    <name evidence="3" type="ORF">FJV41_36390</name>
</gene>
<evidence type="ECO:0000313" key="4">
    <source>
        <dbReference type="Proteomes" id="UP000315369"/>
    </source>
</evidence>
<dbReference type="RefSeq" id="WP_141647209.1">
    <property type="nucleotide sequence ID" value="NZ_VIFM01000214.1"/>
</dbReference>
<proteinExistence type="predicted"/>
<sequence length="76" mass="8429">MTPRKPRPLNASKPAQAPAETLERIAREEMDIETLEKRWSDNLDFHNVSVWGLKAALEAAYQAGKRDAGNTPAVAQ</sequence>
<dbReference type="InterPro" id="IPR054195">
    <property type="entry name" value="DUF6900"/>
</dbReference>
<dbReference type="Pfam" id="PF21841">
    <property type="entry name" value="DUF6900"/>
    <property type="match status" value="1"/>
</dbReference>
<accession>A0A540WPT2</accession>
<dbReference type="Proteomes" id="UP000315369">
    <property type="component" value="Unassembled WGS sequence"/>
</dbReference>
<feature type="domain" description="DUF6900" evidence="2">
    <location>
        <begin position="18"/>
        <end position="67"/>
    </location>
</feature>
<name>A0A540WPT2_9BACT</name>
<organism evidence="3 4">
    <name type="scientific">Myxococcus llanfairpwllgwyngyllgogerychwyrndrobwllllantysiliogogogochensis</name>
    <dbReference type="NCBI Taxonomy" id="2590453"/>
    <lineage>
        <taxon>Bacteria</taxon>
        <taxon>Pseudomonadati</taxon>
        <taxon>Myxococcota</taxon>
        <taxon>Myxococcia</taxon>
        <taxon>Myxococcales</taxon>
        <taxon>Cystobacterineae</taxon>
        <taxon>Myxococcaceae</taxon>
        <taxon>Myxococcus</taxon>
    </lineage>
</organism>
<dbReference type="AlphaFoldDB" id="A0A540WPT2"/>
<dbReference type="OrthoDB" id="7067229at2"/>
<reference evidence="3 4" key="1">
    <citation type="submission" date="2019-06" db="EMBL/GenBank/DDBJ databases">
        <authorList>
            <person name="Livingstone P."/>
            <person name="Whitworth D."/>
        </authorList>
    </citation>
    <scope>NUCLEOTIDE SEQUENCE [LARGE SCALE GENOMIC DNA]</scope>
    <source>
        <strain evidence="3 4">AM401</strain>
    </source>
</reference>
<evidence type="ECO:0000259" key="2">
    <source>
        <dbReference type="Pfam" id="PF21841"/>
    </source>
</evidence>
<dbReference type="EMBL" id="VIFM01000214">
    <property type="protein sequence ID" value="TQF11033.1"/>
    <property type="molecule type" value="Genomic_DNA"/>
</dbReference>
<protein>
    <recommendedName>
        <fullName evidence="2">DUF6900 domain-containing protein</fullName>
    </recommendedName>
</protein>
<feature type="region of interest" description="Disordered" evidence="1">
    <location>
        <begin position="1"/>
        <end position="24"/>
    </location>
</feature>
<evidence type="ECO:0000256" key="1">
    <source>
        <dbReference type="SAM" id="MobiDB-lite"/>
    </source>
</evidence>
<comment type="caution">
    <text evidence="3">The sequence shown here is derived from an EMBL/GenBank/DDBJ whole genome shotgun (WGS) entry which is preliminary data.</text>
</comment>
<evidence type="ECO:0000313" key="3">
    <source>
        <dbReference type="EMBL" id="TQF11033.1"/>
    </source>
</evidence>
<keyword evidence="4" id="KW-1185">Reference proteome</keyword>